<sequence length="196" mass="21635">MRGFRVPGGLSALVIARKLEQRFGLVGFARLFKLVELVADAATVPAPASAVLAWGDVLQGLGCGQDDTVEFLTYCEHAQVLDRASDDGRLRLTLRGDLAAMLIDPPAVSVPATPVLFTHEQQWIDWFLAEWSCPPYLAAEPSTRQLYRRWIASNVTVEEAEDASARVMAAREVPVPAVFHDHLMAVRKEKIERARA</sequence>
<dbReference type="Proteomes" id="UP000199579">
    <property type="component" value="Unassembled WGS sequence"/>
</dbReference>
<reference evidence="2 4" key="2">
    <citation type="submission" date="2016-10" db="EMBL/GenBank/DDBJ databases">
        <authorList>
            <person name="de Groot N.N."/>
        </authorList>
    </citation>
    <scope>NUCLEOTIDE SEQUENCE [LARGE SCALE GENOMIC DNA]</scope>
    <source>
        <strain evidence="2 4">DSM 381</strain>
    </source>
</reference>
<evidence type="ECO:0000313" key="2">
    <source>
        <dbReference type="EMBL" id="SFL26697.1"/>
    </source>
</evidence>
<proteinExistence type="predicted"/>
<dbReference type="EMBL" id="FOSX01000084">
    <property type="protein sequence ID" value="SFL26697.1"/>
    <property type="molecule type" value="Genomic_DNA"/>
</dbReference>
<dbReference type="Proteomes" id="UP000198861">
    <property type="component" value="Unassembled WGS sequence"/>
</dbReference>
<accession>A0A1I4GBM3</accession>
<dbReference type="AlphaFoldDB" id="A0A1I4GBM3"/>
<dbReference type="EMBL" id="FOKJ01000053">
    <property type="protein sequence ID" value="SFB46270.1"/>
    <property type="molecule type" value="Genomic_DNA"/>
</dbReference>
<evidence type="ECO:0000313" key="3">
    <source>
        <dbReference type="Proteomes" id="UP000198861"/>
    </source>
</evidence>
<keyword evidence="3" id="KW-1185">Reference proteome</keyword>
<dbReference type="RefSeq" id="WP_139231874.1">
    <property type="nucleotide sequence ID" value="NZ_FOKJ01000053.1"/>
</dbReference>
<organism evidence="2 4">
    <name type="scientific">Azotobacter beijerinckii</name>
    <dbReference type="NCBI Taxonomy" id="170623"/>
    <lineage>
        <taxon>Bacteria</taxon>
        <taxon>Pseudomonadati</taxon>
        <taxon>Pseudomonadota</taxon>
        <taxon>Gammaproteobacteria</taxon>
        <taxon>Pseudomonadales</taxon>
        <taxon>Pseudomonadaceae</taxon>
        <taxon>Azotobacter</taxon>
    </lineage>
</organism>
<name>A0A1I4GBM3_9GAMM</name>
<gene>
    <name evidence="1" type="ORF">SAMN04244571_02990</name>
    <name evidence="2" type="ORF">SAMN04244574_03736</name>
</gene>
<reference evidence="1 3" key="1">
    <citation type="submission" date="2016-10" db="EMBL/GenBank/DDBJ databases">
        <authorList>
            <person name="Varghese N."/>
            <person name="Submissions S."/>
        </authorList>
    </citation>
    <scope>NUCLEOTIDE SEQUENCE [LARGE SCALE GENOMIC DNA]</scope>
    <source>
        <strain evidence="1 3">DSM 282</strain>
    </source>
</reference>
<protein>
    <submittedName>
        <fullName evidence="2">Uncharacterized protein</fullName>
    </submittedName>
</protein>
<evidence type="ECO:0000313" key="4">
    <source>
        <dbReference type="Proteomes" id="UP000199579"/>
    </source>
</evidence>
<evidence type="ECO:0000313" key="1">
    <source>
        <dbReference type="EMBL" id="SFB46270.1"/>
    </source>
</evidence>